<protein>
    <recommendedName>
        <fullName evidence="2">RING-type domain-containing protein</fullName>
    </recommendedName>
</protein>
<dbReference type="GeneID" id="54462302"/>
<keyword evidence="1" id="KW-0863">Zinc-finger</keyword>
<evidence type="ECO:0000313" key="5">
    <source>
        <dbReference type="RefSeq" id="XP_033569256.1"/>
    </source>
</evidence>
<dbReference type="PANTHER" id="PTHR16047">
    <property type="entry name" value="RFWD3 PROTEIN"/>
    <property type="match status" value="1"/>
</dbReference>
<dbReference type="SUPFAM" id="SSF57850">
    <property type="entry name" value="RING/U-box"/>
    <property type="match status" value="1"/>
</dbReference>
<keyword evidence="1" id="KW-0862">Zinc</keyword>
<dbReference type="GO" id="GO:0005634">
    <property type="term" value="C:nucleus"/>
    <property type="evidence" value="ECO:0007669"/>
    <property type="project" value="InterPro"/>
</dbReference>
<dbReference type="GO" id="GO:0016567">
    <property type="term" value="P:protein ubiquitination"/>
    <property type="evidence" value="ECO:0007669"/>
    <property type="project" value="InterPro"/>
</dbReference>
<dbReference type="GO" id="GO:0036297">
    <property type="term" value="P:interstrand cross-link repair"/>
    <property type="evidence" value="ECO:0007669"/>
    <property type="project" value="InterPro"/>
</dbReference>
<dbReference type="InterPro" id="IPR037381">
    <property type="entry name" value="RFWD3"/>
</dbReference>
<evidence type="ECO:0000313" key="3">
    <source>
        <dbReference type="EMBL" id="KAF2802292.1"/>
    </source>
</evidence>
<reference evidence="3 5" key="1">
    <citation type="journal article" date="2020" name="Stud. Mycol.">
        <title>101 Dothideomycetes genomes: a test case for predicting lifestyles and emergence of pathogens.</title>
        <authorList>
            <person name="Haridas S."/>
            <person name="Albert R."/>
            <person name="Binder M."/>
            <person name="Bloem J."/>
            <person name="Labutti K."/>
            <person name="Salamov A."/>
            <person name="Andreopoulos B."/>
            <person name="Baker S."/>
            <person name="Barry K."/>
            <person name="Bills G."/>
            <person name="Bluhm B."/>
            <person name="Cannon C."/>
            <person name="Castanera R."/>
            <person name="Culley D."/>
            <person name="Daum C."/>
            <person name="Ezra D."/>
            <person name="Gonzalez J."/>
            <person name="Henrissat B."/>
            <person name="Kuo A."/>
            <person name="Liang C."/>
            <person name="Lipzen A."/>
            <person name="Lutzoni F."/>
            <person name="Magnuson J."/>
            <person name="Mondo S."/>
            <person name="Nolan M."/>
            <person name="Ohm R."/>
            <person name="Pangilinan J."/>
            <person name="Park H.-J."/>
            <person name="Ramirez L."/>
            <person name="Alfaro M."/>
            <person name="Sun H."/>
            <person name="Tritt A."/>
            <person name="Yoshinaga Y."/>
            <person name="Zwiers L.-H."/>
            <person name="Turgeon B."/>
            <person name="Goodwin S."/>
            <person name="Spatafora J."/>
            <person name="Crous P."/>
            <person name="Grigoriev I."/>
        </authorList>
    </citation>
    <scope>NUCLEOTIDE SEQUENCE</scope>
    <source>
        <strain evidence="3 5">CBS 304.34</strain>
    </source>
</reference>
<reference evidence="5" key="3">
    <citation type="submission" date="2025-04" db="UniProtKB">
        <authorList>
            <consortium name="RefSeq"/>
        </authorList>
    </citation>
    <scope>IDENTIFICATION</scope>
    <source>
        <strain evidence="5">CBS 304.34</strain>
    </source>
</reference>
<dbReference type="AlphaFoldDB" id="A0A6A6Y0J9"/>
<keyword evidence="4" id="KW-1185">Reference proteome</keyword>
<name>A0A6A6Y0J9_9PEZI</name>
<dbReference type="Pfam" id="PF13639">
    <property type="entry name" value="zf-RING_2"/>
    <property type="match status" value="1"/>
</dbReference>
<dbReference type="Proteomes" id="UP000504636">
    <property type="component" value="Unplaced"/>
</dbReference>
<evidence type="ECO:0000256" key="1">
    <source>
        <dbReference type="PROSITE-ProRule" id="PRU00175"/>
    </source>
</evidence>
<dbReference type="SMART" id="SM00184">
    <property type="entry name" value="RING"/>
    <property type="match status" value="1"/>
</dbReference>
<dbReference type="InterPro" id="IPR001841">
    <property type="entry name" value="Znf_RING"/>
</dbReference>
<evidence type="ECO:0000313" key="4">
    <source>
        <dbReference type="Proteomes" id="UP000504636"/>
    </source>
</evidence>
<gene>
    <name evidence="3 5" type="ORF">BDZ99DRAFT_469048</name>
</gene>
<organism evidence="3">
    <name type="scientific">Mytilinidion resinicola</name>
    <dbReference type="NCBI Taxonomy" id="574789"/>
    <lineage>
        <taxon>Eukaryota</taxon>
        <taxon>Fungi</taxon>
        <taxon>Dikarya</taxon>
        <taxon>Ascomycota</taxon>
        <taxon>Pezizomycotina</taxon>
        <taxon>Dothideomycetes</taxon>
        <taxon>Pleosporomycetidae</taxon>
        <taxon>Mytilinidiales</taxon>
        <taxon>Mytilinidiaceae</taxon>
        <taxon>Mytilinidion</taxon>
    </lineage>
</organism>
<sequence length="380" mass="43704">MYYSITEAAARPMSSDFIKRERVEQYRYENEQAANGQSCHAAERLEHDMDRVSKYEGSTTLGLVTGYFQFFISRTTDINLADGGLIPVRESEDYSMTLGKWTELGARLKRQAERQQQPLKVWWERLETLRLAKTDRAYHSVQLAMEKIGRLDSYNGMKKWKTPPIDSRLTDVWRDELGDSDEDKRCLICFDDFTYKGSDRAVRLECNHCFGRECIKKWVESSSPPKPCPACRKAIRPPPPRTITPPPVFGPFDRPVTINCAILVDWYNEFKAKEEASTYSERRFNPITCSEVTVMEQVFNTVLPPAEGVTCSPYHFSITLQQAVSGRLRELLSLFSTFPALRDRITPGFEKLCGRICDGMAVRLQEQATKESNYYEDEGL</sequence>
<evidence type="ECO:0000259" key="2">
    <source>
        <dbReference type="PROSITE" id="PS50089"/>
    </source>
</evidence>
<feature type="domain" description="RING-type" evidence="2">
    <location>
        <begin position="186"/>
        <end position="232"/>
    </location>
</feature>
<dbReference type="PROSITE" id="PS50089">
    <property type="entry name" value="ZF_RING_2"/>
    <property type="match status" value="1"/>
</dbReference>
<accession>A0A6A6Y0J9</accession>
<keyword evidence="1" id="KW-0479">Metal-binding</keyword>
<dbReference type="PANTHER" id="PTHR16047:SF7">
    <property type="entry name" value="E3 UBIQUITIN-PROTEIN LIGASE RFWD3"/>
    <property type="match status" value="1"/>
</dbReference>
<dbReference type="Gene3D" id="3.30.40.10">
    <property type="entry name" value="Zinc/RING finger domain, C3HC4 (zinc finger)"/>
    <property type="match status" value="1"/>
</dbReference>
<reference evidence="5" key="2">
    <citation type="submission" date="2020-04" db="EMBL/GenBank/DDBJ databases">
        <authorList>
            <consortium name="NCBI Genome Project"/>
        </authorList>
    </citation>
    <scope>NUCLEOTIDE SEQUENCE</scope>
    <source>
        <strain evidence="5">CBS 304.34</strain>
    </source>
</reference>
<dbReference type="EMBL" id="MU003724">
    <property type="protein sequence ID" value="KAF2802292.1"/>
    <property type="molecule type" value="Genomic_DNA"/>
</dbReference>
<dbReference type="OrthoDB" id="3644873at2759"/>
<dbReference type="GO" id="GO:0004842">
    <property type="term" value="F:ubiquitin-protein transferase activity"/>
    <property type="evidence" value="ECO:0007669"/>
    <property type="project" value="InterPro"/>
</dbReference>
<proteinExistence type="predicted"/>
<dbReference type="GO" id="GO:0008270">
    <property type="term" value="F:zinc ion binding"/>
    <property type="evidence" value="ECO:0007669"/>
    <property type="project" value="UniProtKB-KW"/>
</dbReference>
<dbReference type="RefSeq" id="XP_033569256.1">
    <property type="nucleotide sequence ID" value="XM_033721409.1"/>
</dbReference>
<dbReference type="InterPro" id="IPR013083">
    <property type="entry name" value="Znf_RING/FYVE/PHD"/>
</dbReference>